<dbReference type="InterPro" id="IPR044861">
    <property type="entry name" value="IPNS-like_FE2OG_OXY"/>
</dbReference>
<name>A0A803MV85_CHEQI</name>
<dbReference type="GO" id="GO:0016491">
    <property type="term" value="F:oxidoreductase activity"/>
    <property type="evidence" value="ECO:0007669"/>
    <property type="project" value="UniProtKB-KW"/>
</dbReference>
<dbReference type="InterPro" id="IPR027443">
    <property type="entry name" value="IPNS-like_sf"/>
</dbReference>
<dbReference type="PANTHER" id="PTHR47991">
    <property type="entry name" value="OXOGLUTARATE/IRON-DEPENDENT DIOXYGENASE"/>
    <property type="match status" value="1"/>
</dbReference>
<reference evidence="7" key="2">
    <citation type="submission" date="2021-03" db="UniProtKB">
        <authorList>
            <consortium name="EnsemblPlants"/>
        </authorList>
    </citation>
    <scope>IDENTIFICATION</scope>
</reference>
<keyword evidence="8" id="KW-1185">Reference proteome</keyword>
<dbReference type="GO" id="GO:0046872">
    <property type="term" value="F:metal ion binding"/>
    <property type="evidence" value="ECO:0007669"/>
    <property type="project" value="UniProtKB-KW"/>
</dbReference>
<evidence type="ECO:0000259" key="6">
    <source>
        <dbReference type="PROSITE" id="PS51471"/>
    </source>
</evidence>
<evidence type="ECO:0000256" key="1">
    <source>
        <dbReference type="ARBA" id="ARBA00008056"/>
    </source>
</evidence>
<evidence type="ECO:0000256" key="4">
    <source>
        <dbReference type="ARBA" id="ARBA00023004"/>
    </source>
</evidence>
<dbReference type="Gramene" id="AUR62035812-RA">
    <property type="protein sequence ID" value="AUR62035812-RA:cds"/>
    <property type="gene ID" value="AUR62035812"/>
</dbReference>
<dbReference type="SUPFAM" id="SSF51197">
    <property type="entry name" value="Clavaminate synthase-like"/>
    <property type="match status" value="1"/>
</dbReference>
<evidence type="ECO:0000256" key="2">
    <source>
        <dbReference type="ARBA" id="ARBA00022723"/>
    </source>
</evidence>
<dbReference type="Pfam" id="PF14226">
    <property type="entry name" value="DIOX_N"/>
    <property type="match status" value="1"/>
</dbReference>
<evidence type="ECO:0000313" key="7">
    <source>
        <dbReference type="EnsemblPlants" id="AUR62035812-RA:cds"/>
    </source>
</evidence>
<keyword evidence="2 5" id="KW-0479">Metal-binding</keyword>
<evidence type="ECO:0000256" key="3">
    <source>
        <dbReference type="ARBA" id="ARBA00023002"/>
    </source>
</evidence>
<feature type="domain" description="Fe2OG dioxygenase" evidence="6">
    <location>
        <begin position="208"/>
        <end position="309"/>
    </location>
</feature>
<dbReference type="GeneID" id="110728820"/>
<dbReference type="OrthoDB" id="288590at2759"/>
<comment type="similarity">
    <text evidence="1 5">Belongs to the iron/ascorbate-dependent oxidoreductase family.</text>
</comment>
<dbReference type="SMR" id="A0A803MV85"/>
<dbReference type="InterPro" id="IPR005123">
    <property type="entry name" value="Oxoglu/Fe-dep_dioxygenase_dom"/>
</dbReference>
<sequence length="363" mass="41246">MDAANKNQSITVGKSILVPSVQELAKGSLAKVPERYVQLNQNPLIIQADDDLQVPIINFETLITRDGFELEKLHSACQDWGFFQLINHGIDTSLLERFKLETEEFFNLPLEEKKKYWQTPSEVEGFGQAFVVSEEQKLDWADIFFLTTLPKHLRKPNLLPMLPLPYRDTMENYSIQLRNLALKLIDCMSKALKIDTKIMRESYGDHEEAHQSLRMNYYPPCPEPEKVIGLTPHSDGVALTILLQFNEVEGLQIQKDGKWVPINPLPNAFVVNIGDILEIMSNGIYKSILHRSVVNETKQRISVAAFHSPAFDKDIGPIPSLITPSTPARFIRVSATDYLKGLFTRALDGKSYLDVMRINKHDA</sequence>
<accession>A0A803MV85</accession>
<evidence type="ECO:0000313" key="8">
    <source>
        <dbReference type="Proteomes" id="UP000596660"/>
    </source>
</evidence>
<dbReference type="FunFam" id="2.60.120.330:FF:000001">
    <property type="entry name" value="Protein SRG1"/>
    <property type="match status" value="1"/>
</dbReference>
<organism evidence="7 8">
    <name type="scientific">Chenopodium quinoa</name>
    <name type="common">Quinoa</name>
    <dbReference type="NCBI Taxonomy" id="63459"/>
    <lineage>
        <taxon>Eukaryota</taxon>
        <taxon>Viridiplantae</taxon>
        <taxon>Streptophyta</taxon>
        <taxon>Embryophyta</taxon>
        <taxon>Tracheophyta</taxon>
        <taxon>Spermatophyta</taxon>
        <taxon>Magnoliopsida</taxon>
        <taxon>eudicotyledons</taxon>
        <taxon>Gunneridae</taxon>
        <taxon>Pentapetalae</taxon>
        <taxon>Caryophyllales</taxon>
        <taxon>Chenopodiaceae</taxon>
        <taxon>Chenopodioideae</taxon>
        <taxon>Atripliceae</taxon>
        <taxon>Chenopodium</taxon>
    </lineage>
</organism>
<evidence type="ECO:0000256" key="5">
    <source>
        <dbReference type="RuleBase" id="RU003682"/>
    </source>
</evidence>
<dbReference type="InterPro" id="IPR026992">
    <property type="entry name" value="DIOX_N"/>
</dbReference>
<dbReference type="OMA" id="MFHLTVQ"/>
<protein>
    <recommendedName>
        <fullName evidence="6">Fe2OG dioxygenase domain-containing protein</fullName>
    </recommendedName>
</protein>
<dbReference type="Proteomes" id="UP000596660">
    <property type="component" value="Unplaced"/>
</dbReference>
<reference evidence="7" key="1">
    <citation type="journal article" date="2017" name="Nature">
        <title>The genome of Chenopodium quinoa.</title>
        <authorList>
            <person name="Jarvis D.E."/>
            <person name="Ho Y.S."/>
            <person name="Lightfoot D.J."/>
            <person name="Schmoeckel S.M."/>
            <person name="Li B."/>
            <person name="Borm T.J.A."/>
            <person name="Ohyanagi H."/>
            <person name="Mineta K."/>
            <person name="Michell C.T."/>
            <person name="Saber N."/>
            <person name="Kharbatia N.M."/>
            <person name="Rupper R.R."/>
            <person name="Sharp A.R."/>
            <person name="Dally N."/>
            <person name="Boughton B.A."/>
            <person name="Woo Y.H."/>
            <person name="Gao G."/>
            <person name="Schijlen E.G.W.M."/>
            <person name="Guo X."/>
            <person name="Momin A.A."/>
            <person name="Negrao S."/>
            <person name="Al-Babili S."/>
            <person name="Gehring C."/>
            <person name="Roessner U."/>
            <person name="Jung C."/>
            <person name="Murphy K."/>
            <person name="Arold S.T."/>
            <person name="Gojobori T."/>
            <person name="van der Linden C.G."/>
            <person name="van Loo E.N."/>
            <person name="Jellen E.N."/>
            <person name="Maughan P.J."/>
            <person name="Tester M."/>
        </authorList>
    </citation>
    <scope>NUCLEOTIDE SEQUENCE [LARGE SCALE GENOMIC DNA]</scope>
    <source>
        <strain evidence="7">cv. PI 614886</strain>
    </source>
</reference>
<gene>
    <name evidence="7" type="primary">LOC110728820</name>
</gene>
<dbReference type="KEGG" id="cqi:110728820"/>
<dbReference type="EnsemblPlants" id="AUR62035812-RA">
    <property type="protein sequence ID" value="AUR62035812-RA:cds"/>
    <property type="gene ID" value="AUR62035812"/>
</dbReference>
<dbReference type="AlphaFoldDB" id="A0A803MV85"/>
<keyword evidence="4 5" id="KW-0408">Iron</keyword>
<dbReference type="Gene3D" id="2.60.120.330">
    <property type="entry name" value="B-lactam Antibiotic, Isopenicillin N Synthase, Chain"/>
    <property type="match status" value="1"/>
</dbReference>
<dbReference type="RefSeq" id="XP_021764180.1">
    <property type="nucleotide sequence ID" value="XM_021908488.1"/>
</dbReference>
<dbReference type="PROSITE" id="PS51471">
    <property type="entry name" value="FE2OG_OXY"/>
    <property type="match status" value="1"/>
</dbReference>
<keyword evidence="3 5" id="KW-0560">Oxidoreductase</keyword>
<proteinExistence type="inferred from homology"/>
<dbReference type="Pfam" id="PF03171">
    <property type="entry name" value="2OG-FeII_Oxy"/>
    <property type="match status" value="1"/>
</dbReference>
<dbReference type="InterPro" id="IPR050295">
    <property type="entry name" value="Plant_2OG-oxidoreductases"/>
</dbReference>